<feature type="signal peptide" evidence="1">
    <location>
        <begin position="1"/>
        <end position="36"/>
    </location>
</feature>
<gene>
    <name evidence="2" type="ordered locus">Sden_0144</name>
</gene>
<feature type="chain" id="PRO_5004181695" evidence="1">
    <location>
        <begin position="37"/>
        <end position="125"/>
    </location>
</feature>
<dbReference type="Proteomes" id="UP000001982">
    <property type="component" value="Chromosome"/>
</dbReference>
<name>Q12SY5_SHEDO</name>
<dbReference type="EMBL" id="CP000302">
    <property type="protein sequence ID" value="ABE53441.1"/>
    <property type="molecule type" value="Genomic_DNA"/>
</dbReference>
<protein>
    <submittedName>
        <fullName evidence="2">Uncharacterized protein</fullName>
    </submittedName>
</protein>
<evidence type="ECO:0000256" key="1">
    <source>
        <dbReference type="SAM" id="SignalP"/>
    </source>
</evidence>
<evidence type="ECO:0000313" key="3">
    <source>
        <dbReference type="Proteomes" id="UP000001982"/>
    </source>
</evidence>
<sequence length="125" mass="13856">MDGFLKDETMIKKMKCLSTLLLVSAVGLMAPTTVLASNQTGIVKKVLVRTDGLHWFYLEGARSERPACSAQHEYWMIKDENSVYGKSQFSMLLTAYASKSKVTINGNGTCSRWGDGEDINTIILE</sequence>
<evidence type="ECO:0000313" key="2">
    <source>
        <dbReference type="EMBL" id="ABE53441.1"/>
    </source>
</evidence>
<dbReference type="KEGG" id="sdn:Sden_0144"/>
<reference evidence="2 3" key="1">
    <citation type="submission" date="2006-03" db="EMBL/GenBank/DDBJ databases">
        <title>Complete sequence of Shewanella denitrificans OS217.</title>
        <authorList>
            <consortium name="US DOE Joint Genome Institute"/>
            <person name="Copeland A."/>
            <person name="Lucas S."/>
            <person name="Lapidus A."/>
            <person name="Barry K."/>
            <person name="Detter J.C."/>
            <person name="Glavina del Rio T."/>
            <person name="Hammon N."/>
            <person name="Israni S."/>
            <person name="Dalin E."/>
            <person name="Tice H."/>
            <person name="Pitluck S."/>
            <person name="Brettin T."/>
            <person name="Bruce D."/>
            <person name="Han C."/>
            <person name="Tapia R."/>
            <person name="Gilna P."/>
            <person name="Kiss H."/>
            <person name="Schmutz J."/>
            <person name="Larimer F."/>
            <person name="Land M."/>
            <person name="Hauser L."/>
            <person name="Kyrpides N."/>
            <person name="Lykidis A."/>
            <person name="Richardson P."/>
        </authorList>
    </citation>
    <scope>NUCLEOTIDE SEQUENCE [LARGE SCALE GENOMIC DNA]</scope>
    <source>
        <strain evidence="3">OS217 / ATCC BAA-1090 / DSM 15013</strain>
    </source>
</reference>
<dbReference type="eggNOG" id="ENOG5031MJA">
    <property type="taxonomic scope" value="Bacteria"/>
</dbReference>
<keyword evidence="1" id="KW-0732">Signal</keyword>
<dbReference type="HOGENOM" id="CLU_168743_0_0_6"/>
<keyword evidence="3" id="KW-1185">Reference proteome</keyword>
<dbReference type="AlphaFoldDB" id="Q12SY5"/>
<organism evidence="2 3">
    <name type="scientific">Shewanella denitrificans (strain OS217 / ATCC BAA-1090 / DSM 15013)</name>
    <dbReference type="NCBI Taxonomy" id="318161"/>
    <lineage>
        <taxon>Bacteria</taxon>
        <taxon>Pseudomonadati</taxon>
        <taxon>Pseudomonadota</taxon>
        <taxon>Gammaproteobacteria</taxon>
        <taxon>Alteromonadales</taxon>
        <taxon>Shewanellaceae</taxon>
        <taxon>Shewanella</taxon>
    </lineage>
</organism>
<accession>Q12SY5</accession>
<proteinExistence type="predicted"/>